<gene>
    <name evidence="1" type="ordered locus">Runsl_2552</name>
</gene>
<evidence type="ECO:0008006" key="3">
    <source>
        <dbReference type="Google" id="ProtNLM"/>
    </source>
</evidence>
<reference evidence="1 2" key="2">
    <citation type="journal article" date="2012" name="Stand. Genomic Sci.">
        <title>Complete genome sequence of the aquatic bacterium Runella slithyformis type strain (LSU 4(T)).</title>
        <authorList>
            <person name="Copeland A."/>
            <person name="Zhang X."/>
            <person name="Misra M."/>
            <person name="Lapidus A."/>
            <person name="Nolan M."/>
            <person name="Lucas S."/>
            <person name="Deshpande S."/>
            <person name="Cheng J.F."/>
            <person name="Tapia R."/>
            <person name="Goodwin L.A."/>
            <person name="Pitluck S."/>
            <person name="Liolios K."/>
            <person name="Pagani I."/>
            <person name="Ivanova N."/>
            <person name="Mikhailova N."/>
            <person name="Pati A."/>
            <person name="Chen A."/>
            <person name="Palaniappan K."/>
            <person name="Land M."/>
            <person name="Hauser L."/>
            <person name="Pan C."/>
            <person name="Jeffries C.D."/>
            <person name="Detter J.C."/>
            <person name="Brambilla E.M."/>
            <person name="Rohde M."/>
            <person name="Djao O.D."/>
            <person name="Goker M."/>
            <person name="Sikorski J."/>
            <person name="Tindall B.J."/>
            <person name="Woyke T."/>
            <person name="Bristow J."/>
            <person name="Eisen J.A."/>
            <person name="Markowitz V."/>
            <person name="Hugenholtz P."/>
            <person name="Kyrpides N.C."/>
            <person name="Klenk H.P."/>
            <person name="Mavromatis K."/>
        </authorList>
    </citation>
    <scope>NUCLEOTIDE SEQUENCE [LARGE SCALE GENOMIC DNA]</scope>
    <source>
        <strain evidence="2">ATCC 29530 / DSM 19594 / LMG 11500 / NCIMB 11436 / LSU 4</strain>
    </source>
</reference>
<dbReference type="Proteomes" id="UP000000493">
    <property type="component" value="Chromosome"/>
</dbReference>
<evidence type="ECO:0000313" key="1">
    <source>
        <dbReference type="EMBL" id="AEI48953.1"/>
    </source>
</evidence>
<dbReference type="EMBL" id="CP002859">
    <property type="protein sequence ID" value="AEI48953.1"/>
    <property type="molecule type" value="Genomic_DNA"/>
</dbReference>
<name>A0A7U3ZKP2_RUNSL</name>
<accession>A0A7U3ZKP2</accession>
<protein>
    <recommendedName>
        <fullName evidence="3">SprT-like domain-containing protein</fullName>
    </recommendedName>
</protein>
<evidence type="ECO:0000313" key="2">
    <source>
        <dbReference type="Proteomes" id="UP000000493"/>
    </source>
</evidence>
<organism evidence="1 2">
    <name type="scientific">Runella slithyformis (strain ATCC 29530 / DSM 19594 / LMG 11500 / NCIMB 11436 / LSU 4)</name>
    <dbReference type="NCBI Taxonomy" id="761193"/>
    <lineage>
        <taxon>Bacteria</taxon>
        <taxon>Pseudomonadati</taxon>
        <taxon>Bacteroidota</taxon>
        <taxon>Cytophagia</taxon>
        <taxon>Cytophagales</taxon>
        <taxon>Spirosomataceae</taxon>
        <taxon>Runella</taxon>
    </lineage>
</organism>
<proteinExistence type="predicted"/>
<dbReference type="AlphaFoldDB" id="A0A7U3ZKP2"/>
<reference evidence="2" key="1">
    <citation type="submission" date="2011-06" db="EMBL/GenBank/DDBJ databases">
        <title>The complete genome of chromosome of Runella slithyformis DSM 19594.</title>
        <authorList>
            <consortium name="US DOE Joint Genome Institute (JGI-PGF)"/>
            <person name="Lucas S."/>
            <person name="Han J."/>
            <person name="Lapidus A."/>
            <person name="Bruce D."/>
            <person name="Goodwin L."/>
            <person name="Pitluck S."/>
            <person name="Peters L."/>
            <person name="Kyrpides N."/>
            <person name="Mavromatis K."/>
            <person name="Ivanova N."/>
            <person name="Ovchinnikova G."/>
            <person name="Zhang X."/>
            <person name="Misra M."/>
            <person name="Detter J.C."/>
            <person name="Tapia R."/>
            <person name="Han C."/>
            <person name="Land M."/>
            <person name="Hauser L."/>
            <person name="Markowitz V."/>
            <person name="Cheng J.-F."/>
            <person name="Hugenholtz P."/>
            <person name="Woyke T."/>
            <person name="Wu D."/>
            <person name="Tindall B."/>
            <person name="Faehrich R."/>
            <person name="Brambilla E."/>
            <person name="Klenk H.-P."/>
            <person name="Eisen J.A."/>
        </authorList>
    </citation>
    <scope>NUCLEOTIDE SEQUENCE [LARGE SCALE GENOMIC DNA]</scope>
    <source>
        <strain evidence="2">ATCC 29530 / DSM 19594 / LMG 11500 / NCIMB 11436 / LSU 4</strain>
    </source>
</reference>
<dbReference type="KEGG" id="rsi:Runsl_2552"/>
<keyword evidence="2" id="KW-1185">Reference proteome</keyword>
<sequence>MIESTFNLIFTAVEAKRVMQDVLEGHVPAASVEYCYHLWERYQFDFVVSKPRRTRLGDFRAHPGYRECITVNMNLNPYNFLITYLHEVAHLEVYRTYKRRQPPHGKAWKNHFGRLLIPVMNEATFPASVLTSLQHYAKNPTASTGTHLPLMRALKNMDAPQTDRIMVSELPEGQLFRLNQKVFVRGSLRRTRVVCVENASQKKYLVAAHAWVEKI</sequence>